<dbReference type="EMBL" id="BJWJ01000012">
    <property type="protein sequence ID" value="GEM04426.1"/>
    <property type="molecule type" value="Genomic_DNA"/>
</dbReference>
<dbReference type="AlphaFoldDB" id="A0A1I6PSP9"/>
<dbReference type="InterPro" id="IPR024232">
    <property type="entry name" value="SpoIIIAH"/>
</dbReference>
<evidence type="ECO:0000256" key="1">
    <source>
        <dbReference type="SAM" id="MobiDB-lite"/>
    </source>
</evidence>
<dbReference type="STRING" id="306541.SAMN05421668_102180"/>
<accession>A0A1I6PSP9</accession>
<dbReference type="Gene3D" id="1.10.287.4300">
    <property type="entry name" value="Stage III sporulation protein AH-like"/>
    <property type="match status" value="1"/>
</dbReference>
<dbReference type="Proteomes" id="UP000199139">
    <property type="component" value="Unassembled WGS sequence"/>
</dbReference>
<dbReference type="Pfam" id="PF12685">
    <property type="entry name" value="SpoIIIAH"/>
    <property type="match status" value="1"/>
</dbReference>
<reference evidence="2 5" key="2">
    <citation type="submission" date="2019-07" db="EMBL/GenBank/DDBJ databases">
        <title>Whole genome shotgun sequence of Halolactibacillus miurensis NBRC 100873.</title>
        <authorList>
            <person name="Hosoyama A."/>
            <person name="Uohara A."/>
            <person name="Ohji S."/>
            <person name="Ichikawa N."/>
        </authorList>
    </citation>
    <scope>NUCLEOTIDE SEQUENCE [LARGE SCALE GENOMIC DNA]</scope>
    <source>
        <strain evidence="2 5">NBRC 100873</strain>
    </source>
</reference>
<dbReference type="RefSeq" id="WP_062319198.1">
    <property type="nucleotide sequence ID" value="NZ_BJWJ01000012.1"/>
</dbReference>
<sequence>MKKQTVWLLTLFSLMVVLSVYYLNQSGDASFLTLSPHQSEVPTTQTPDASTGEVDQESSGELTPSAMEDDLFSFVRLEMSAKRGERLEQLETVIAGENVSSEEKWQAFEEIDRINQLETGEIILEETLKSRYSFEDVLVRTLDEAVVVSIKSASLTKADANNVMRDLYDELGPVRVEVKHYPVESS</sequence>
<reference evidence="3 4" key="1">
    <citation type="submission" date="2016-10" db="EMBL/GenBank/DDBJ databases">
        <authorList>
            <person name="de Groot N.N."/>
        </authorList>
    </citation>
    <scope>NUCLEOTIDE SEQUENCE [LARGE SCALE GENOMIC DNA]</scope>
    <source>
        <strain evidence="3 4">DSM 17074</strain>
    </source>
</reference>
<keyword evidence="5" id="KW-1185">Reference proteome</keyword>
<dbReference type="OrthoDB" id="2939102at2"/>
<evidence type="ECO:0000313" key="5">
    <source>
        <dbReference type="Proteomes" id="UP000321773"/>
    </source>
</evidence>
<protein>
    <submittedName>
        <fullName evidence="3">Stage III sporulation protein AH</fullName>
    </submittedName>
</protein>
<organism evidence="3 4">
    <name type="scientific">Halolactibacillus miurensis</name>
    <dbReference type="NCBI Taxonomy" id="306541"/>
    <lineage>
        <taxon>Bacteria</taxon>
        <taxon>Bacillati</taxon>
        <taxon>Bacillota</taxon>
        <taxon>Bacilli</taxon>
        <taxon>Bacillales</taxon>
        <taxon>Bacillaceae</taxon>
        <taxon>Halolactibacillus</taxon>
    </lineage>
</organism>
<dbReference type="Proteomes" id="UP000321773">
    <property type="component" value="Unassembled WGS sequence"/>
</dbReference>
<feature type="compositionally biased region" description="Polar residues" evidence="1">
    <location>
        <begin position="37"/>
        <end position="49"/>
    </location>
</feature>
<evidence type="ECO:0000313" key="2">
    <source>
        <dbReference type="EMBL" id="GEM04426.1"/>
    </source>
</evidence>
<name>A0A1I6PSP9_9BACI</name>
<gene>
    <name evidence="2" type="ORF">HMI01_14140</name>
    <name evidence="3" type="ORF">SAMN05421668_102180</name>
</gene>
<dbReference type="EMBL" id="FPAI01000002">
    <property type="protein sequence ID" value="SFS43242.1"/>
    <property type="molecule type" value="Genomic_DNA"/>
</dbReference>
<evidence type="ECO:0000313" key="3">
    <source>
        <dbReference type="EMBL" id="SFS43242.1"/>
    </source>
</evidence>
<feature type="region of interest" description="Disordered" evidence="1">
    <location>
        <begin position="37"/>
        <end position="63"/>
    </location>
</feature>
<evidence type="ECO:0000313" key="4">
    <source>
        <dbReference type="Proteomes" id="UP000199139"/>
    </source>
</evidence>
<proteinExistence type="predicted"/>
<dbReference type="InterPro" id="IPR038503">
    <property type="entry name" value="SpoIIIAH_sf"/>
</dbReference>